<dbReference type="Proteomes" id="UP001501475">
    <property type="component" value="Unassembled WGS sequence"/>
</dbReference>
<dbReference type="Pfam" id="PF03537">
    <property type="entry name" value="Glyco_hydro_114"/>
    <property type="match status" value="1"/>
</dbReference>
<feature type="domain" description="Glycoside-hydrolase family GH114 TIM-barrel" evidence="1">
    <location>
        <begin position="2"/>
        <end position="82"/>
    </location>
</feature>
<name>A0ABN2K8N6_9MICO</name>
<dbReference type="PANTHER" id="PTHR35273">
    <property type="entry name" value="ALPHA-1,4 POLYGALACTOSAMINIDASE, PUTATIVE (AFU_ORTHOLOGUE AFUA_3G07890)-RELATED"/>
    <property type="match status" value="1"/>
</dbReference>
<keyword evidence="3" id="KW-1185">Reference proteome</keyword>
<dbReference type="InterPro" id="IPR004352">
    <property type="entry name" value="GH114_TIM-barrel"/>
</dbReference>
<protein>
    <recommendedName>
        <fullName evidence="1">Glycoside-hydrolase family GH114 TIM-barrel domain-containing protein</fullName>
    </recommendedName>
</protein>
<gene>
    <name evidence="2" type="ORF">GCM10009810_08840</name>
</gene>
<evidence type="ECO:0000313" key="2">
    <source>
        <dbReference type="EMBL" id="GAA1750685.1"/>
    </source>
</evidence>
<sequence length="88" mass="9251">MAHERGLSTGLKNAVELVPALAGEMDFAVNESCEVYAECGAYAPMVAGGKAILHIEYRATIAAICGNRPAAFSTLLKNRSLDAVILGR</sequence>
<organism evidence="2 3">
    <name type="scientific">Nostocoides vanveenii</name>
    <dbReference type="NCBI Taxonomy" id="330835"/>
    <lineage>
        <taxon>Bacteria</taxon>
        <taxon>Bacillati</taxon>
        <taxon>Actinomycetota</taxon>
        <taxon>Actinomycetes</taxon>
        <taxon>Micrococcales</taxon>
        <taxon>Intrasporangiaceae</taxon>
        <taxon>Nostocoides</taxon>
    </lineage>
</organism>
<evidence type="ECO:0000313" key="3">
    <source>
        <dbReference type="Proteomes" id="UP001501475"/>
    </source>
</evidence>
<proteinExistence type="predicted"/>
<comment type="caution">
    <text evidence="2">The sequence shown here is derived from an EMBL/GenBank/DDBJ whole genome shotgun (WGS) entry which is preliminary data.</text>
</comment>
<dbReference type="EMBL" id="BAAAPN010000023">
    <property type="protein sequence ID" value="GAA1750685.1"/>
    <property type="molecule type" value="Genomic_DNA"/>
</dbReference>
<reference evidence="2 3" key="1">
    <citation type="journal article" date="2019" name="Int. J. Syst. Evol. Microbiol.">
        <title>The Global Catalogue of Microorganisms (GCM) 10K type strain sequencing project: providing services to taxonomists for standard genome sequencing and annotation.</title>
        <authorList>
            <consortium name="The Broad Institute Genomics Platform"/>
            <consortium name="The Broad Institute Genome Sequencing Center for Infectious Disease"/>
            <person name="Wu L."/>
            <person name="Ma J."/>
        </authorList>
    </citation>
    <scope>NUCLEOTIDE SEQUENCE [LARGE SCALE GENOMIC DNA]</scope>
    <source>
        <strain evidence="2 3">JCM 15591</strain>
    </source>
</reference>
<dbReference type="PANTHER" id="PTHR35273:SF2">
    <property type="entry name" value="ALPHA-GALACTOSIDASE"/>
    <property type="match status" value="1"/>
</dbReference>
<evidence type="ECO:0000259" key="1">
    <source>
        <dbReference type="Pfam" id="PF03537"/>
    </source>
</evidence>
<accession>A0ABN2K8N6</accession>